<dbReference type="Pfam" id="PF01284">
    <property type="entry name" value="MARVEL"/>
    <property type="match status" value="1"/>
</dbReference>
<evidence type="ECO:0000256" key="4">
    <source>
        <dbReference type="ARBA" id="ARBA00023136"/>
    </source>
</evidence>
<feature type="transmembrane region" description="Helical" evidence="5">
    <location>
        <begin position="137"/>
        <end position="160"/>
    </location>
</feature>
<dbReference type="EMBL" id="JAGMUU010000010">
    <property type="protein sequence ID" value="KAH7144318.1"/>
    <property type="molecule type" value="Genomic_DNA"/>
</dbReference>
<evidence type="ECO:0000259" key="6">
    <source>
        <dbReference type="Pfam" id="PF01284"/>
    </source>
</evidence>
<dbReference type="Proteomes" id="UP000717696">
    <property type="component" value="Unassembled WGS sequence"/>
</dbReference>
<comment type="subcellular location">
    <subcellularLocation>
        <location evidence="1">Membrane</location>
        <topology evidence="1">Multi-pass membrane protein</topology>
    </subcellularLocation>
</comment>
<feature type="domain" description="MARVEL" evidence="6">
    <location>
        <begin position="9"/>
        <end position="154"/>
    </location>
</feature>
<accession>A0A9P9J6D2</accession>
<feature type="transmembrane region" description="Helical" evidence="5">
    <location>
        <begin position="48"/>
        <end position="69"/>
    </location>
</feature>
<keyword evidence="3 5" id="KW-1133">Transmembrane helix</keyword>
<evidence type="ECO:0000256" key="5">
    <source>
        <dbReference type="SAM" id="Phobius"/>
    </source>
</evidence>
<name>A0A9P9J6D2_9HYPO</name>
<keyword evidence="8" id="KW-1185">Reference proteome</keyword>
<evidence type="ECO:0000313" key="7">
    <source>
        <dbReference type="EMBL" id="KAH7144318.1"/>
    </source>
</evidence>
<dbReference type="InterPro" id="IPR008253">
    <property type="entry name" value="Marvel"/>
</dbReference>
<feature type="transmembrane region" description="Helical" evidence="5">
    <location>
        <begin position="7"/>
        <end position="28"/>
    </location>
</feature>
<evidence type="ECO:0000256" key="3">
    <source>
        <dbReference type="ARBA" id="ARBA00022989"/>
    </source>
</evidence>
<dbReference type="PANTHER" id="PTHR39608">
    <property type="entry name" value="INTEGRAL MEMBRANE PROTEIN (AFU_ORTHOLOGUE AFUA_5G08640)"/>
    <property type="match status" value="1"/>
</dbReference>
<gene>
    <name evidence="7" type="ORF">B0J13DRAFT_607687</name>
</gene>
<protein>
    <submittedName>
        <fullName evidence="7">Integral membrane protein</fullName>
    </submittedName>
</protein>
<organism evidence="7 8">
    <name type="scientific">Dactylonectria estremocensis</name>
    <dbReference type="NCBI Taxonomy" id="1079267"/>
    <lineage>
        <taxon>Eukaryota</taxon>
        <taxon>Fungi</taxon>
        <taxon>Dikarya</taxon>
        <taxon>Ascomycota</taxon>
        <taxon>Pezizomycotina</taxon>
        <taxon>Sordariomycetes</taxon>
        <taxon>Hypocreomycetidae</taxon>
        <taxon>Hypocreales</taxon>
        <taxon>Nectriaceae</taxon>
        <taxon>Dactylonectria</taxon>
    </lineage>
</organism>
<keyword evidence="2 5" id="KW-0812">Transmembrane</keyword>
<comment type="caution">
    <text evidence="7">The sequence shown here is derived from an EMBL/GenBank/DDBJ whole genome shotgun (WGS) entry which is preliminary data.</text>
</comment>
<sequence>MAVWLKIVTFAIRAAQLICAVVIVGVAGQYIADPIPDKKGDLGHLSRFIFAIVFGTLSAIFAIIWLIPFSSNHMNWKFDGVLALPLAAAGGWLVYCSVDICGKVAISDVSEAAEPLGGGDNGELIDPGTSVCTKWKVLYVFSLAAAALWMISAMIGFFWVKKHFVKPKAPKAPRRR</sequence>
<keyword evidence="4 5" id="KW-0472">Membrane</keyword>
<dbReference type="PANTHER" id="PTHR39608:SF1">
    <property type="entry name" value="INTEGRAL MEMBRANE PROTEIN (AFU_ORTHOLOGUE AFUA_5G08640)"/>
    <property type="match status" value="1"/>
</dbReference>
<evidence type="ECO:0000313" key="8">
    <source>
        <dbReference type="Proteomes" id="UP000717696"/>
    </source>
</evidence>
<dbReference type="AlphaFoldDB" id="A0A9P9J6D2"/>
<evidence type="ECO:0000256" key="1">
    <source>
        <dbReference type="ARBA" id="ARBA00004141"/>
    </source>
</evidence>
<evidence type="ECO:0000256" key="2">
    <source>
        <dbReference type="ARBA" id="ARBA00022692"/>
    </source>
</evidence>
<proteinExistence type="predicted"/>
<dbReference type="OrthoDB" id="4074965at2759"/>
<reference evidence="7" key="1">
    <citation type="journal article" date="2021" name="Nat. Commun.">
        <title>Genetic determinants of endophytism in the Arabidopsis root mycobiome.</title>
        <authorList>
            <person name="Mesny F."/>
            <person name="Miyauchi S."/>
            <person name="Thiergart T."/>
            <person name="Pickel B."/>
            <person name="Atanasova L."/>
            <person name="Karlsson M."/>
            <person name="Huettel B."/>
            <person name="Barry K.W."/>
            <person name="Haridas S."/>
            <person name="Chen C."/>
            <person name="Bauer D."/>
            <person name="Andreopoulos W."/>
            <person name="Pangilinan J."/>
            <person name="LaButti K."/>
            <person name="Riley R."/>
            <person name="Lipzen A."/>
            <person name="Clum A."/>
            <person name="Drula E."/>
            <person name="Henrissat B."/>
            <person name="Kohler A."/>
            <person name="Grigoriev I.V."/>
            <person name="Martin F.M."/>
            <person name="Hacquard S."/>
        </authorList>
    </citation>
    <scope>NUCLEOTIDE SEQUENCE</scope>
    <source>
        <strain evidence="7">MPI-CAGE-AT-0021</strain>
    </source>
</reference>
<dbReference type="GO" id="GO:0016020">
    <property type="term" value="C:membrane"/>
    <property type="evidence" value="ECO:0007669"/>
    <property type="project" value="UniProtKB-SubCell"/>
</dbReference>